<organism evidence="8 9">
    <name type="scientific">Microlunatus aurantiacus</name>
    <dbReference type="NCBI Taxonomy" id="446786"/>
    <lineage>
        <taxon>Bacteria</taxon>
        <taxon>Bacillati</taxon>
        <taxon>Actinomycetota</taxon>
        <taxon>Actinomycetes</taxon>
        <taxon>Propionibacteriales</taxon>
        <taxon>Propionibacteriaceae</taxon>
        <taxon>Microlunatus</taxon>
    </lineage>
</organism>
<dbReference type="PANTHER" id="PTHR42852:SF6">
    <property type="entry name" value="THIOL:DISULFIDE INTERCHANGE PROTEIN DSBE"/>
    <property type="match status" value="1"/>
</dbReference>
<comment type="caution">
    <text evidence="8">The sequence shown here is derived from an EMBL/GenBank/DDBJ whole genome shotgun (WGS) entry which is preliminary data.</text>
</comment>
<evidence type="ECO:0000313" key="8">
    <source>
        <dbReference type="EMBL" id="GAA3717223.1"/>
    </source>
</evidence>
<feature type="chain" id="PRO_5046613391" evidence="6">
    <location>
        <begin position="20"/>
        <end position="186"/>
    </location>
</feature>
<evidence type="ECO:0000256" key="6">
    <source>
        <dbReference type="SAM" id="SignalP"/>
    </source>
</evidence>
<dbReference type="PROSITE" id="PS00194">
    <property type="entry name" value="THIOREDOXIN_1"/>
    <property type="match status" value="1"/>
</dbReference>
<dbReference type="InterPro" id="IPR000866">
    <property type="entry name" value="AhpC/TSA"/>
</dbReference>
<evidence type="ECO:0000256" key="4">
    <source>
        <dbReference type="ARBA" id="ARBA00023157"/>
    </source>
</evidence>
<evidence type="ECO:0000313" key="9">
    <source>
        <dbReference type="Proteomes" id="UP001500051"/>
    </source>
</evidence>
<accession>A0ABP7ED94</accession>
<comment type="subcellular location">
    <subcellularLocation>
        <location evidence="1">Cell envelope</location>
    </subcellularLocation>
</comment>
<keyword evidence="3" id="KW-0812">Transmembrane</keyword>
<dbReference type="Pfam" id="PF00578">
    <property type="entry name" value="AhpC-TSA"/>
    <property type="match status" value="1"/>
</dbReference>
<evidence type="ECO:0000259" key="7">
    <source>
        <dbReference type="PROSITE" id="PS51352"/>
    </source>
</evidence>
<proteinExistence type="predicted"/>
<dbReference type="RefSeq" id="WP_344814374.1">
    <property type="nucleotide sequence ID" value="NZ_BAAAYX010000023.1"/>
</dbReference>
<evidence type="ECO:0000256" key="5">
    <source>
        <dbReference type="ARBA" id="ARBA00023284"/>
    </source>
</evidence>
<dbReference type="EMBL" id="BAAAYX010000023">
    <property type="protein sequence ID" value="GAA3717223.1"/>
    <property type="molecule type" value="Genomic_DNA"/>
</dbReference>
<keyword evidence="4" id="KW-1015">Disulfide bond</keyword>
<feature type="signal peptide" evidence="6">
    <location>
        <begin position="1"/>
        <end position="19"/>
    </location>
</feature>
<feature type="domain" description="Thioredoxin" evidence="7">
    <location>
        <begin position="41"/>
        <end position="184"/>
    </location>
</feature>
<evidence type="ECO:0000256" key="2">
    <source>
        <dbReference type="ARBA" id="ARBA00022748"/>
    </source>
</evidence>
<dbReference type="PROSITE" id="PS51352">
    <property type="entry name" value="THIOREDOXIN_2"/>
    <property type="match status" value="1"/>
</dbReference>
<evidence type="ECO:0000256" key="3">
    <source>
        <dbReference type="ARBA" id="ARBA00022968"/>
    </source>
</evidence>
<dbReference type="InterPro" id="IPR017937">
    <property type="entry name" value="Thioredoxin_CS"/>
</dbReference>
<keyword evidence="2" id="KW-0201">Cytochrome c-type biogenesis</keyword>
<dbReference type="SUPFAM" id="SSF52833">
    <property type="entry name" value="Thioredoxin-like"/>
    <property type="match status" value="1"/>
</dbReference>
<reference evidence="9" key="1">
    <citation type="journal article" date="2019" name="Int. J. Syst. Evol. Microbiol.">
        <title>The Global Catalogue of Microorganisms (GCM) 10K type strain sequencing project: providing services to taxonomists for standard genome sequencing and annotation.</title>
        <authorList>
            <consortium name="The Broad Institute Genomics Platform"/>
            <consortium name="The Broad Institute Genome Sequencing Center for Infectious Disease"/>
            <person name="Wu L."/>
            <person name="Ma J."/>
        </authorList>
    </citation>
    <scope>NUCLEOTIDE SEQUENCE [LARGE SCALE GENOMIC DNA]</scope>
    <source>
        <strain evidence="9">JCM 16548</strain>
    </source>
</reference>
<dbReference type="InterPro" id="IPR013766">
    <property type="entry name" value="Thioredoxin_domain"/>
</dbReference>
<sequence length="186" mass="19569">MVGVLAAALLIALVTGCAAKTPQEQTEAGFIGGQALTRFAPEERLPAPIVAGPALSGRGTVTTADYRGKVIVLNVWGSWCGPCRKEAPDLVEASKDTAATAAFVGINIRDSNPDTARAFVRAFQVPYPHIYDPDGGTLVKFAGTLPPNGIPTTLIIDKQGRIAVRVVGTVTRTSLVDMIDDIERGR</sequence>
<dbReference type="PANTHER" id="PTHR42852">
    <property type="entry name" value="THIOL:DISULFIDE INTERCHANGE PROTEIN DSBE"/>
    <property type="match status" value="1"/>
</dbReference>
<dbReference type="InterPro" id="IPR036249">
    <property type="entry name" value="Thioredoxin-like_sf"/>
</dbReference>
<keyword evidence="9" id="KW-1185">Reference proteome</keyword>
<keyword evidence="6" id="KW-0732">Signal</keyword>
<dbReference type="CDD" id="cd02966">
    <property type="entry name" value="TlpA_like_family"/>
    <property type="match status" value="1"/>
</dbReference>
<keyword evidence="3" id="KW-0735">Signal-anchor</keyword>
<gene>
    <name evidence="8" type="ORF">GCM10022204_41420</name>
</gene>
<name>A0ABP7ED94_9ACTN</name>
<dbReference type="InterPro" id="IPR050553">
    <property type="entry name" value="Thioredoxin_ResA/DsbE_sf"/>
</dbReference>
<evidence type="ECO:0000256" key="1">
    <source>
        <dbReference type="ARBA" id="ARBA00004196"/>
    </source>
</evidence>
<dbReference type="Proteomes" id="UP001500051">
    <property type="component" value="Unassembled WGS sequence"/>
</dbReference>
<dbReference type="Gene3D" id="3.40.30.10">
    <property type="entry name" value="Glutaredoxin"/>
    <property type="match status" value="1"/>
</dbReference>
<keyword evidence="5" id="KW-0676">Redox-active center</keyword>
<protein>
    <submittedName>
        <fullName evidence="8">TlpA disulfide reductase family protein</fullName>
    </submittedName>
</protein>